<dbReference type="Gene3D" id="3.30.2090.10">
    <property type="entry name" value="Multidrug efflux transporter AcrB TolC docking domain, DN and DC subdomains"/>
    <property type="match status" value="1"/>
</dbReference>
<evidence type="ECO:0000256" key="1">
    <source>
        <dbReference type="SAM" id="Phobius"/>
    </source>
</evidence>
<feature type="transmembrane region" description="Helical" evidence="1">
    <location>
        <begin position="333"/>
        <end position="353"/>
    </location>
</feature>
<keyword evidence="1" id="KW-0472">Membrane</keyword>
<dbReference type="PANTHER" id="PTHR32063">
    <property type="match status" value="1"/>
</dbReference>
<dbReference type="Pfam" id="PF00873">
    <property type="entry name" value="ACR_tran"/>
    <property type="match status" value="1"/>
</dbReference>
<protein>
    <submittedName>
        <fullName evidence="2">Uncharacterized protein</fullName>
    </submittedName>
</protein>
<comment type="caution">
    <text evidence="2">The sequence shown here is derived from an EMBL/GenBank/DDBJ whole genome shotgun (WGS) entry which is preliminary data.</text>
</comment>
<keyword evidence="1" id="KW-0812">Transmembrane</keyword>
<dbReference type="EMBL" id="LAZR01029043">
    <property type="protein sequence ID" value="KKL60759.1"/>
    <property type="molecule type" value="Genomic_DNA"/>
</dbReference>
<gene>
    <name evidence="2" type="ORF">LCGC14_2202100</name>
</gene>
<dbReference type="Gene3D" id="1.20.1640.10">
    <property type="entry name" value="Multidrug efflux transporter AcrB transmembrane domain"/>
    <property type="match status" value="1"/>
</dbReference>
<name>A0A0F9DGL0_9ZZZZ</name>
<dbReference type="GO" id="GO:0005886">
    <property type="term" value="C:plasma membrane"/>
    <property type="evidence" value="ECO:0007669"/>
    <property type="project" value="TreeGrafter"/>
</dbReference>
<proteinExistence type="predicted"/>
<evidence type="ECO:0000313" key="2">
    <source>
        <dbReference type="EMBL" id="KKL60759.1"/>
    </source>
</evidence>
<dbReference type="SUPFAM" id="SSF82866">
    <property type="entry name" value="Multidrug efflux transporter AcrB transmembrane domain"/>
    <property type="match status" value="1"/>
</dbReference>
<organism evidence="2">
    <name type="scientific">marine sediment metagenome</name>
    <dbReference type="NCBI Taxonomy" id="412755"/>
    <lineage>
        <taxon>unclassified sequences</taxon>
        <taxon>metagenomes</taxon>
        <taxon>ecological metagenomes</taxon>
    </lineage>
</organism>
<sequence>MTTVMKRGLKRVAGLLQAKPLIRVRMGGQVWLLCEEHGSTMHNGPFDYESDPGRCPLCLTEAQNAVADLILADLVHDAVAPNGDPDTVPVDSTYALWHAHVLACARCLPSGAWDKESCDEGTELREQWAALRRSSGTDVPGDVAGLVDLSVEQSFGQPQVQIVADREACSRHGVPVSEILEIVELAVGGEVIDNLYLNTRRFGIHIRFQEDARDDPEAIRNIQVHTESGAKVTLSELADVKQVVGPIQINREKNQRRWVVQGNVRGRDLGGVFEDISKRIQERVALPPGYFIEYGGQFENQQRAMARLSIIVPVVIVGVFLMLWMTFGSHRHALIIVVNVPLALIGGVAGLLITGEYLSVPASVGFIALFGIAVQNGLVLVGTIRQLRLQGVELTDALVEAGMLRLRPVLMTALTTILGLLPLLLSSGIGSEVQRPLAAVVVFGLTTSTLLTLFVIPAVYGWFAGRSDAAPDGAD</sequence>
<dbReference type="InterPro" id="IPR001036">
    <property type="entry name" value="Acrflvin-R"/>
</dbReference>
<feature type="transmembrane region" description="Helical" evidence="1">
    <location>
        <begin position="365"/>
        <end position="384"/>
    </location>
</feature>
<feature type="transmembrane region" description="Helical" evidence="1">
    <location>
        <begin position="437"/>
        <end position="463"/>
    </location>
</feature>
<feature type="transmembrane region" description="Helical" evidence="1">
    <location>
        <begin position="308"/>
        <end position="327"/>
    </location>
</feature>
<dbReference type="PANTHER" id="PTHR32063:SF17">
    <property type="entry name" value="CATION EFFLUX SYSTEM PROTEIN"/>
    <property type="match status" value="1"/>
</dbReference>
<dbReference type="Gene3D" id="3.30.70.1440">
    <property type="entry name" value="Multidrug efflux transporter AcrB pore domain"/>
    <property type="match status" value="1"/>
</dbReference>
<dbReference type="SUPFAM" id="SSF82714">
    <property type="entry name" value="Multidrug efflux transporter AcrB TolC docking domain, DN and DC subdomains"/>
    <property type="match status" value="1"/>
</dbReference>
<dbReference type="InterPro" id="IPR027463">
    <property type="entry name" value="AcrB_DN_DC_subdom"/>
</dbReference>
<keyword evidence="1" id="KW-1133">Transmembrane helix</keyword>
<accession>A0A0F9DGL0</accession>
<reference evidence="2" key="1">
    <citation type="journal article" date="2015" name="Nature">
        <title>Complex archaea that bridge the gap between prokaryotes and eukaryotes.</title>
        <authorList>
            <person name="Spang A."/>
            <person name="Saw J.H."/>
            <person name="Jorgensen S.L."/>
            <person name="Zaremba-Niedzwiedzka K."/>
            <person name="Martijn J."/>
            <person name="Lind A.E."/>
            <person name="van Eijk R."/>
            <person name="Schleper C."/>
            <person name="Guy L."/>
            <person name="Ettema T.J."/>
        </authorList>
    </citation>
    <scope>NUCLEOTIDE SEQUENCE</scope>
</reference>
<feature type="transmembrane region" description="Helical" evidence="1">
    <location>
        <begin position="404"/>
        <end position="425"/>
    </location>
</feature>
<dbReference type="AlphaFoldDB" id="A0A0F9DGL0"/>
<dbReference type="GO" id="GO:0042910">
    <property type="term" value="F:xenobiotic transmembrane transporter activity"/>
    <property type="evidence" value="ECO:0007669"/>
    <property type="project" value="TreeGrafter"/>
</dbReference>